<evidence type="ECO:0000313" key="9">
    <source>
        <dbReference type="Proteomes" id="UP000063964"/>
    </source>
</evidence>
<sequence length="252" mass="27062">MDILLTNDDGIRATGLRALYAALTAAGHRVHVAAPMTEQSAVGHAVTLFSPLRVREVEERGFSGLGVSGTPADCVKLALSHLLPKLPDLIVSGINAGANVGVDVLYSGTVSAATEGALAGVPALAVSVDDFHPEELSAQAAFTAELLTRPFWKNFPRQCVLNLNFPAGKLDRAKGLKVCAQTGITYRDWYDERKDPRGNAYYWLCGVIPPESVAPDSDRGLLSRGYITLTPLTFDLTHAAYLEELRGQMENN</sequence>
<gene>
    <name evidence="6" type="primary">surE</name>
    <name evidence="8" type="ORF">AXF15_05175</name>
</gene>
<keyword evidence="6" id="KW-0963">Cytoplasm</keyword>
<keyword evidence="3 6" id="KW-0479">Metal-binding</keyword>
<dbReference type="GO" id="GO:0008253">
    <property type="term" value="F:5'-nucleotidase activity"/>
    <property type="evidence" value="ECO:0007669"/>
    <property type="project" value="UniProtKB-UniRule"/>
</dbReference>
<feature type="domain" description="Survival protein SurE-like phosphatase/nucleotidase" evidence="7">
    <location>
        <begin position="3"/>
        <end position="186"/>
    </location>
</feature>
<dbReference type="NCBIfam" id="NF001490">
    <property type="entry name" value="PRK00346.1-4"/>
    <property type="match status" value="1"/>
</dbReference>
<feature type="binding site" evidence="6">
    <location>
        <position position="95"/>
    </location>
    <ligand>
        <name>a divalent metal cation</name>
        <dbReference type="ChEBI" id="CHEBI:60240"/>
    </ligand>
</feature>
<dbReference type="GO" id="GO:0046872">
    <property type="term" value="F:metal ion binding"/>
    <property type="evidence" value="ECO:0007669"/>
    <property type="project" value="UniProtKB-UniRule"/>
</dbReference>
<dbReference type="EMBL" id="CP014230">
    <property type="protein sequence ID" value="AMD92562.1"/>
    <property type="molecule type" value="Genomic_DNA"/>
</dbReference>
<dbReference type="InterPro" id="IPR002828">
    <property type="entry name" value="SurE-like_Pase/nucleotidase"/>
</dbReference>
<comment type="cofactor">
    <cofactor evidence="6">
        <name>a divalent metal cation</name>
        <dbReference type="ChEBI" id="CHEBI:60240"/>
    </cofactor>
    <text evidence="6">Binds 1 divalent metal cation per subunit.</text>
</comment>
<dbReference type="NCBIfam" id="TIGR00087">
    <property type="entry name" value="surE"/>
    <property type="match status" value="1"/>
</dbReference>
<dbReference type="GO" id="GO:0000166">
    <property type="term" value="F:nucleotide binding"/>
    <property type="evidence" value="ECO:0007669"/>
    <property type="project" value="UniProtKB-KW"/>
</dbReference>
<protein>
    <recommendedName>
        <fullName evidence="6">5'-nucleotidase SurE</fullName>
        <ecNumber evidence="6">3.1.3.5</ecNumber>
    </recommendedName>
    <alternativeName>
        <fullName evidence="6">Nucleoside 5'-monophosphate phosphohydrolase</fullName>
    </alternativeName>
</protein>
<evidence type="ECO:0000256" key="2">
    <source>
        <dbReference type="ARBA" id="ARBA00011062"/>
    </source>
</evidence>
<evidence type="ECO:0000259" key="7">
    <source>
        <dbReference type="Pfam" id="PF01975"/>
    </source>
</evidence>
<evidence type="ECO:0000256" key="4">
    <source>
        <dbReference type="ARBA" id="ARBA00022741"/>
    </source>
</evidence>
<dbReference type="Proteomes" id="UP000063964">
    <property type="component" value="Chromosome"/>
</dbReference>
<dbReference type="KEGG" id="doa:AXF15_05175"/>
<comment type="catalytic activity">
    <reaction evidence="1 6">
        <text>a ribonucleoside 5'-phosphate + H2O = a ribonucleoside + phosphate</text>
        <dbReference type="Rhea" id="RHEA:12484"/>
        <dbReference type="ChEBI" id="CHEBI:15377"/>
        <dbReference type="ChEBI" id="CHEBI:18254"/>
        <dbReference type="ChEBI" id="CHEBI:43474"/>
        <dbReference type="ChEBI" id="CHEBI:58043"/>
        <dbReference type="EC" id="3.1.3.5"/>
    </reaction>
</comment>
<comment type="function">
    <text evidence="6">Nucleotidase that shows phosphatase activity on nucleoside 5'-monophosphates.</text>
</comment>
<keyword evidence="9" id="KW-1185">Reference proteome</keyword>
<dbReference type="PANTHER" id="PTHR30457:SF0">
    <property type="entry name" value="PHOSPHATASE, PUTATIVE (AFU_ORTHOLOGUE AFUA_4G01070)-RELATED"/>
    <property type="match status" value="1"/>
</dbReference>
<proteinExistence type="inferred from homology"/>
<comment type="subcellular location">
    <subcellularLocation>
        <location evidence="6">Cytoplasm</location>
    </subcellularLocation>
</comment>
<dbReference type="InterPro" id="IPR030048">
    <property type="entry name" value="SurE"/>
</dbReference>
<keyword evidence="5 6" id="KW-0378">Hydrolase</keyword>
<evidence type="ECO:0000256" key="5">
    <source>
        <dbReference type="ARBA" id="ARBA00022801"/>
    </source>
</evidence>
<dbReference type="SUPFAM" id="SSF64167">
    <property type="entry name" value="SurE-like"/>
    <property type="match status" value="1"/>
</dbReference>
<dbReference type="HAMAP" id="MF_00060">
    <property type="entry name" value="SurE"/>
    <property type="match status" value="1"/>
</dbReference>
<organism evidence="8 9">
    <name type="scientific">Desulfomicrobium orale DSM 12838</name>
    <dbReference type="NCBI Taxonomy" id="888061"/>
    <lineage>
        <taxon>Bacteria</taxon>
        <taxon>Pseudomonadati</taxon>
        <taxon>Thermodesulfobacteriota</taxon>
        <taxon>Desulfovibrionia</taxon>
        <taxon>Desulfovibrionales</taxon>
        <taxon>Desulfomicrobiaceae</taxon>
        <taxon>Desulfomicrobium</taxon>
    </lineage>
</organism>
<feature type="binding site" evidence="6">
    <location>
        <position position="9"/>
    </location>
    <ligand>
        <name>a divalent metal cation</name>
        <dbReference type="ChEBI" id="CHEBI:60240"/>
    </ligand>
</feature>
<dbReference type="AlphaFoldDB" id="A0A0X8JPU7"/>
<name>A0A0X8JPU7_9BACT</name>
<dbReference type="Pfam" id="PF01975">
    <property type="entry name" value="SurE"/>
    <property type="match status" value="1"/>
</dbReference>
<evidence type="ECO:0000256" key="3">
    <source>
        <dbReference type="ARBA" id="ARBA00022723"/>
    </source>
</evidence>
<dbReference type="InterPro" id="IPR036523">
    <property type="entry name" value="SurE-like_sf"/>
</dbReference>
<dbReference type="PANTHER" id="PTHR30457">
    <property type="entry name" value="5'-NUCLEOTIDASE SURE"/>
    <property type="match status" value="1"/>
</dbReference>
<dbReference type="GO" id="GO:0005737">
    <property type="term" value="C:cytoplasm"/>
    <property type="evidence" value="ECO:0007669"/>
    <property type="project" value="UniProtKB-SubCell"/>
</dbReference>
<accession>A0A0X8JPU7</accession>
<feature type="binding site" evidence="6">
    <location>
        <position position="8"/>
    </location>
    <ligand>
        <name>a divalent metal cation</name>
        <dbReference type="ChEBI" id="CHEBI:60240"/>
    </ligand>
</feature>
<feature type="binding site" evidence="6">
    <location>
        <position position="40"/>
    </location>
    <ligand>
        <name>a divalent metal cation</name>
        <dbReference type="ChEBI" id="CHEBI:60240"/>
    </ligand>
</feature>
<evidence type="ECO:0000256" key="1">
    <source>
        <dbReference type="ARBA" id="ARBA00000815"/>
    </source>
</evidence>
<dbReference type="STRING" id="888061.AXF15_05175"/>
<reference evidence="9" key="1">
    <citation type="submission" date="2016-02" db="EMBL/GenBank/DDBJ databases">
        <authorList>
            <person name="Holder M.E."/>
            <person name="Ajami N.J."/>
            <person name="Petrosino J.F."/>
        </authorList>
    </citation>
    <scope>NUCLEOTIDE SEQUENCE [LARGE SCALE GENOMIC DNA]</scope>
    <source>
        <strain evidence="9">DSM 12838</strain>
    </source>
</reference>
<keyword evidence="4 6" id="KW-0547">Nucleotide-binding</keyword>
<evidence type="ECO:0000256" key="6">
    <source>
        <dbReference type="HAMAP-Rule" id="MF_00060"/>
    </source>
</evidence>
<dbReference type="Gene3D" id="3.40.1210.10">
    <property type="entry name" value="Survival protein SurE-like phosphatase/nucleotidase"/>
    <property type="match status" value="1"/>
</dbReference>
<dbReference type="RefSeq" id="WP_066604265.1">
    <property type="nucleotide sequence ID" value="NZ_CP014230.1"/>
</dbReference>
<dbReference type="NCBIfam" id="NF001492">
    <property type="entry name" value="PRK00346.2-2"/>
    <property type="match status" value="1"/>
</dbReference>
<dbReference type="OrthoDB" id="9780815at2"/>
<evidence type="ECO:0000313" key="8">
    <source>
        <dbReference type="EMBL" id="AMD92562.1"/>
    </source>
</evidence>
<dbReference type="EC" id="3.1.3.5" evidence="6"/>
<comment type="similarity">
    <text evidence="2 6">Belongs to the SurE nucleotidase family.</text>
</comment>